<dbReference type="OrthoDB" id="6625856at2"/>
<reference evidence="1 2" key="1">
    <citation type="journal article" date="2008" name="Environ. Microbiol.">
        <title>The genome of Erwinia tasmaniensis strain Et1/99, a non-pathogenic bacterium in the genus Erwinia.</title>
        <authorList>
            <person name="Kube M."/>
            <person name="Migdoll A.M."/>
            <person name="Mueller I."/>
            <person name="Kuhl H."/>
            <person name="Beck A."/>
            <person name="Reinhardt R."/>
            <person name="Geider K."/>
        </authorList>
    </citation>
    <scope>NUCLEOTIDE SEQUENCE [LARGE SCALE GENOMIC DNA]</scope>
    <source>
        <strain evidence="2">DSM 17950 / CFBP 7177 / CIP 109463 / NCPPB 4357 / Et1/99</strain>
        <plasmid evidence="2">pET35</plasmid>
    </source>
</reference>
<dbReference type="HOGENOM" id="CLU_179287_1_0_6"/>
<sequence length="82" mass="9182">MIEKSKLLLISPSAAQVKAARESTDLSTEEIALLFGLADGSSWRKKEIQKAGSNNKRLLKPMEYEMLLLLSDTHPNLKIIEK</sequence>
<geneLocation type="plasmid" evidence="1 2">
    <name>pET35</name>
</geneLocation>
<evidence type="ECO:0000313" key="1">
    <source>
        <dbReference type="EMBL" id="CAO94842.1"/>
    </source>
</evidence>
<keyword evidence="1" id="KW-0614">Plasmid</keyword>
<proteinExistence type="predicted"/>
<evidence type="ECO:0000313" key="2">
    <source>
        <dbReference type="Proteomes" id="UP000001726"/>
    </source>
</evidence>
<dbReference type="Proteomes" id="UP000001726">
    <property type="component" value="Plasmid pET35"/>
</dbReference>
<dbReference type="RefSeq" id="WP_012443199.1">
    <property type="nucleotide sequence ID" value="NC_010696.1"/>
</dbReference>
<protein>
    <submittedName>
        <fullName evidence="1">Uncharacterized protein</fullName>
    </submittedName>
</protein>
<keyword evidence="2" id="KW-1185">Reference proteome</keyword>
<dbReference type="KEGG" id="eta:ETA_pET350420"/>
<dbReference type="EMBL" id="CU468130">
    <property type="protein sequence ID" value="CAO94842.1"/>
    <property type="molecule type" value="Genomic_DNA"/>
</dbReference>
<dbReference type="AlphaFoldDB" id="B2VAQ3"/>
<organism evidence="1 2">
    <name type="scientific">Erwinia tasmaniensis (strain DSM 17950 / CFBP 7177 / CIP 109463 / NCPPB 4357 / Et1/99)</name>
    <dbReference type="NCBI Taxonomy" id="465817"/>
    <lineage>
        <taxon>Bacteria</taxon>
        <taxon>Pseudomonadati</taxon>
        <taxon>Pseudomonadota</taxon>
        <taxon>Gammaproteobacteria</taxon>
        <taxon>Enterobacterales</taxon>
        <taxon>Erwiniaceae</taxon>
        <taxon>Erwinia</taxon>
    </lineage>
</organism>
<gene>
    <name evidence="1" type="ordered locus">ETA_pET350420</name>
</gene>
<accession>B2VAQ3</accession>
<name>B2VAQ3_ERWT9</name>